<sequence>MFVLTGIVPYKLDNGMIRQLVAELPAPRLASVTNLELTWEVTKPPGFKLKNKYYRWPQTPDQFPFELLQSALPALRKLHVSLDGELVNIEEWLMRDLMSTGSEWIKKFVKVREDVVFGAADAFARGFTGSRLEELYISIPWTLWECLRRKYHRIEKAAFVAEGLSYPGLRFWRAIEGASESCVKGYWVVTGNEGGPPQPLIATLH</sequence>
<comment type="caution">
    <text evidence="1">The sequence shown here is derived from an EMBL/GenBank/DDBJ whole genome shotgun (WGS) entry which is preliminary data.</text>
</comment>
<dbReference type="Proteomes" id="UP000078237">
    <property type="component" value="Unassembled WGS sequence"/>
</dbReference>
<dbReference type="EMBL" id="LCTW02000419">
    <property type="protein sequence ID" value="KXX73810.1"/>
    <property type="molecule type" value="Genomic_DNA"/>
</dbReference>
<dbReference type="AlphaFoldDB" id="A0A175VRY4"/>
<reference evidence="3" key="1">
    <citation type="submission" date="2015-06" db="EMBL/GenBank/DDBJ databases">
        <authorList>
            <person name="van de Sande W.W.J."/>
        </authorList>
    </citation>
    <scope>NUCLEOTIDE SEQUENCE [LARGE SCALE GENOMIC DNA]</scope>
    <source>
        <strain evidence="3">mm55</strain>
    </source>
</reference>
<keyword evidence="3" id="KW-1185">Reference proteome</keyword>
<gene>
    <name evidence="2" type="ORF">MMYC01_208652</name>
    <name evidence="1" type="ORF">MMYC01_209790</name>
</gene>
<protein>
    <submittedName>
        <fullName evidence="1">Uncharacterized protein</fullName>
    </submittedName>
</protein>
<organism evidence="1 3">
    <name type="scientific">Madurella mycetomatis</name>
    <dbReference type="NCBI Taxonomy" id="100816"/>
    <lineage>
        <taxon>Eukaryota</taxon>
        <taxon>Fungi</taxon>
        <taxon>Dikarya</taxon>
        <taxon>Ascomycota</taxon>
        <taxon>Pezizomycotina</taxon>
        <taxon>Sordariomycetes</taxon>
        <taxon>Sordariomycetidae</taxon>
        <taxon>Sordariales</taxon>
        <taxon>Sordariales incertae sedis</taxon>
        <taxon>Madurella</taxon>
    </lineage>
</organism>
<reference evidence="1 3" key="3">
    <citation type="submission" date="2016-01" db="EMBL/GenBank/DDBJ databases">
        <title>Madurella mycetomatis genome sequencing.</title>
        <authorList>
            <person name="Van De Sande W."/>
        </authorList>
    </citation>
    <scope>NUCLEOTIDE SEQUENCE [LARGE SCALE GENOMIC DNA]</scope>
    <source>
        <strain evidence="1">Mm55</strain>
        <strain evidence="3">mm55</strain>
    </source>
</reference>
<dbReference type="VEuPathDB" id="FungiDB:MMYC01_209790"/>
<evidence type="ECO:0000313" key="1">
    <source>
        <dbReference type="EMBL" id="KXX73810.1"/>
    </source>
</evidence>
<proteinExistence type="predicted"/>
<name>A0A175VRY4_9PEZI</name>
<evidence type="ECO:0000313" key="2">
    <source>
        <dbReference type="EMBL" id="KXX74811.1"/>
    </source>
</evidence>
<accession>A0A175VRY4</accession>
<dbReference type="EMBL" id="LCTW02000318">
    <property type="protein sequence ID" value="KXX74811.1"/>
    <property type="molecule type" value="Genomic_DNA"/>
</dbReference>
<evidence type="ECO:0000313" key="3">
    <source>
        <dbReference type="Proteomes" id="UP000078237"/>
    </source>
</evidence>
<dbReference type="VEuPathDB" id="FungiDB:MMYC01_208652"/>
<reference evidence="1" key="2">
    <citation type="submission" date="2015-06" db="EMBL/GenBank/DDBJ databases">
        <authorList>
            <person name="Hoefler B.C."/>
            <person name="Straight P.D."/>
        </authorList>
    </citation>
    <scope>NUCLEOTIDE SEQUENCE [LARGE SCALE GENOMIC DNA]</scope>
    <source>
        <strain evidence="1">Mm55</strain>
    </source>
</reference>